<sequence>MSLVLSIQRPAPLRGSALLALVLIGAFASALSLAPTLTRTASAVSDQKVCACVHCPGGTRCCCRNKGICPTGLH</sequence>
<dbReference type="STRING" id="661478.OP10G_1094"/>
<dbReference type="RefSeq" id="WP_025226902.1">
    <property type="nucleotide sequence ID" value="NZ_CP007139.1"/>
</dbReference>
<dbReference type="HOGENOM" id="CLU_2682360_0_0_0"/>
<dbReference type="EMBL" id="CP007139">
    <property type="protein sequence ID" value="AIE84462.1"/>
    <property type="molecule type" value="Genomic_DNA"/>
</dbReference>
<reference evidence="1 2" key="1">
    <citation type="journal article" date="2014" name="PLoS ONE">
        <title>The first complete genome sequence of the class fimbriimonadia in the phylum armatimonadetes.</title>
        <authorList>
            <person name="Hu Z.Y."/>
            <person name="Wang Y.Z."/>
            <person name="Im W.T."/>
            <person name="Wang S.Y."/>
            <person name="Zhao G.P."/>
            <person name="Zheng H.J."/>
            <person name="Quan Z.X."/>
        </authorList>
    </citation>
    <scope>NUCLEOTIDE SEQUENCE [LARGE SCALE GENOMIC DNA]</scope>
    <source>
        <strain evidence="1">Gsoil 348</strain>
    </source>
</reference>
<dbReference type="Proteomes" id="UP000027982">
    <property type="component" value="Chromosome"/>
</dbReference>
<proteinExistence type="predicted"/>
<accession>A0A068NM17</accession>
<protein>
    <submittedName>
        <fullName evidence="1">Uncharacterized protein</fullName>
    </submittedName>
</protein>
<evidence type="ECO:0000313" key="2">
    <source>
        <dbReference type="Proteomes" id="UP000027982"/>
    </source>
</evidence>
<keyword evidence="2" id="KW-1185">Reference proteome</keyword>
<organism evidence="1 2">
    <name type="scientific">Fimbriimonas ginsengisoli Gsoil 348</name>
    <dbReference type="NCBI Taxonomy" id="661478"/>
    <lineage>
        <taxon>Bacteria</taxon>
        <taxon>Bacillati</taxon>
        <taxon>Armatimonadota</taxon>
        <taxon>Fimbriimonadia</taxon>
        <taxon>Fimbriimonadales</taxon>
        <taxon>Fimbriimonadaceae</taxon>
        <taxon>Fimbriimonas</taxon>
    </lineage>
</organism>
<name>A0A068NM17_FIMGI</name>
<gene>
    <name evidence="1" type="ORF">OP10G_1094</name>
</gene>
<evidence type="ECO:0000313" key="1">
    <source>
        <dbReference type="EMBL" id="AIE84462.1"/>
    </source>
</evidence>
<dbReference type="KEGG" id="fgi:OP10G_1094"/>
<dbReference type="AlphaFoldDB" id="A0A068NM17"/>